<evidence type="ECO:0000313" key="2">
    <source>
        <dbReference type="Proteomes" id="UP001497453"/>
    </source>
</evidence>
<gene>
    <name evidence="1" type="ORF">GFSPODELE1_LOCUS4411</name>
</gene>
<keyword evidence="2" id="KW-1185">Reference proteome</keyword>
<reference evidence="2" key="1">
    <citation type="submission" date="2024-04" db="EMBL/GenBank/DDBJ databases">
        <authorList>
            <person name="Shaw F."/>
            <person name="Minotto A."/>
        </authorList>
    </citation>
    <scope>NUCLEOTIDE SEQUENCE [LARGE SCALE GENOMIC DNA]</scope>
</reference>
<sequence>MCCRRHVCYIYSKCGHAYAMPEENMPCDNPHCKFSPAHPSTCTGASCKQTCWQYRQPTQQYSPQVSGSCPRCGGGPAPTH</sequence>
<accession>A0ABP1D5J6</accession>
<organism evidence="1 2">
    <name type="scientific">Somion occarium</name>
    <dbReference type="NCBI Taxonomy" id="3059160"/>
    <lineage>
        <taxon>Eukaryota</taxon>
        <taxon>Fungi</taxon>
        <taxon>Dikarya</taxon>
        <taxon>Basidiomycota</taxon>
        <taxon>Agaricomycotina</taxon>
        <taxon>Agaricomycetes</taxon>
        <taxon>Polyporales</taxon>
        <taxon>Cerrenaceae</taxon>
        <taxon>Somion</taxon>
    </lineage>
</organism>
<dbReference type="EMBL" id="OZ037946">
    <property type="protein sequence ID" value="CAL1703131.1"/>
    <property type="molecule type" value="Genomic_DNA"/>
</dbReference>
<evidence type="ECO:0000313" key="1">
    <source>
        <dbReference type="EMBL" id="CAL1703131.1"/>
    </source>
</evidence>
<name>A0ABP1D5J6_9APHY</name>
<protein>
    <submittedName>
        <fullName evidence="1">Uncharacterized protein</fullName>
    </submittedName>
</protein>
<proteinExistence type="predicted"/>
<dbReference type="Proteomes" id="UP001497453">
    <property type="component" value="Chromosome 3"/>
</dbReference>